<feature type="region of interest" description="Disordered" evidence="5">
    <location>
        <begin position="1"/>
        <end position="20"/>
    </location>
</feature>
<dbReference type="PRINTS" id="PR01021">
    <property type="entry name" value="OMPADOMAIN"/>
</dbReference>
<keyword evidence="3" id="KW-0998">Cell outer membrane</keyword>
<name>A0ABX7M2G3_9RHOO</name>
<dbReference type="Gene3D" id="3.30.1330.60">
    <property type="entry name" value="OmpA-like domain"/>
    <property type="match status" value="1"/>
</dbReference>
<dbReference type="PANTHER" id="PTHR30329">
    <property type="entry name" value="STATOR ELEMENT OF FLAGELLAR MOTOR COMPLEX"/>
    <property type="match status" value="1"/>
</dbReference>
<dbReference type="PROSITE" id="PS51123">
    <property type="entry name" value="OMPA_2"/>
    <property type="match status" value="1"/>
</dbReference>
<feature type="domain" description="OmpA-like" evidence="6">
    <location>
        <begin position="170"/>
        <end position="286"/>
    </location>
</feature>
<protein>
    <submittedName>
        <fullName evidence="7">OmpA family protein</fullName>
    </submittedName>
</protein>
<dbReference type="Gene3D" id="3.40.1520.20">
    <property type="match status" value="1"/>
</dbReference>
<evidence type="ECO:0000256" key="2">
    <source>
        <dbReference type="ARBA" id="ARBA00023136"/>
    </source>
</evidence>
<dbReference type="InterPro" id="IPR006664">
    <property type="entry name" value="OMP_bac"/>
</dbReference>
<dbReference type="Proteomes" id="UP000663570">
    <property type="component" value="Chromosome"/>
</dbReference>
<dbReference type="EMBL" id="CP071060">
    <property type="protein sequence ID" value="QSI75951.1"/>
    <property type="molecule type" value="Genomic_DNA"/>
</dbReference>
<gene>
    <name evidence="7" type="ORF">JY500_15905</name>
</gene>
<feature type="region of interest" description="Disordered" evidence="5">
    <location>
        <begin position="254"/>
        <end position="273"/>
    </location>
</feature>
<dbReference type="InterPro" id="IPR050330">
    <property type="entry name" value="Bact_OuterMem_StrucFunc"/>
</dbReference>
<sequence>MQFANWRVTSTSRGSHCGRPRIPSVRPSLDANLLRFAAAIVLGMASWGAVAATTQDAPIVATGAVPDDASKAAILARLREVFGAARVVDQITVGGVVAPPRWAEQVQRSIGPQLKTVSAGSLSVDGTQVALNGTVSSDAQRKTVASDVASSFNNQFVVKNGLAVAASEQQLLDDTLGNRIVEFESGKATLTQAGQAILDEMAKALLSVRGRRVEIIGHTDSDGSRTSNLALSQARANEVQRYLVAKGAEQAMLSTTGMGPDRPVASNATPDGRARNRRIEFRVLAQ</sequence>
<dbReference type="Pfam" id="PF00691">
    <property type="entry name" value="OmpA"/>
    <property type="match status" value="1"/>
</dbReference>
<evidence type="ECO:0000313" key="7">
    <source>
        <dbReference type="EMBL" id="QSI75951.1"/>
    </source>
</evidence>
<evidence type="ECO:0000256" key="1">
    <source>
        <dbReference type="ARBA" id="ARBA00004442"/>
    </source>
</evidence>
<keyword evidence="8" id="KW-1185">Reference proteome</keyword>
<keyword evidence="2 4" id="KW-0472">Membrane</keyword>
<evidence type="ECO:0000256" key="5">
    <source>
        <dbReference type="SAM" id="MobiDB-lite"/>
    </source>
</evidence>
<proteinExistence type="predicted"/>
<reference evidence="7 8" key="1">
    <citation type="submission" date="2021-02" db="EMBL/GenBank/DDBJ databases">
        <title>Niveibacterium changnyeongensis HC41.</title>
        <authorList>
            <person name="Kang M."/>
        </authorList>
    </citation>
    <scope>NUCLEOTIDE SEQUENCE [LARGE SCALE GENOMIC DNA]</scope>
    <source>
        <strain evidence="7 8">HC41</strain>
    </source>
</reference>
<dbReference type="InterPro" id="IPR036737">
    <property type="entry name" value="OmpA-like_sf"/>
</dbReference>
<evidence type="ECO:0000256" key="3">
    <source>
        <dbReference type="ARBA" id="ARBA00023237"/>
    </source>
</evidence>
<dbReference type="CDD" id="cd07185">
    <property type="entry name" value="OmpA_C-like"/>
    <property type="match status" value="1"/>
</dbReference>
<evidence type="ECO:0000313" key="8">
    <source>
        <dbReference type="Proteomes" id="UP000663570"/>
    </source>
</evidence>
<evidence type="ECO:0000256" key="4">
    <source>
        <dbReference type="PROSITE-ProRule" id="PRU00473"/>
    </source>
</evidence>
<evidence type="ECO:0000259" key="6">
    <source>
        <dbReference type="PROSITE" id="PS51123"/>
    </source>
</evidence>
<organism evidence="7 8">
    <name type="scientific">Niveibacterium microcysteis</name>
    <dbReference type="NCBI Taxonomy" id="2811415"/>
    <lineage>
        <taxon>Bacteria</taxon>
        <taxon>Pseudomonadati</taxon>
        <taxon>Pseudomonadota</taxon>
        <taxon>Betaproteobacteria</taxon>
        <taxon>Rhodocyclales</taxon>
        <taxon>Rhodocyclaceae</taxon>
        <taxon>Niveibacterium</taxon>
    </lineage>
</organism>
<accession>A0ABX7M2G3</accession>
<dbReference type="InterPro" id="IPR006665">
    <property type="entry name" value="OmpA-like"/>
</dbReference>
<comment type="subcellular location">
    <subcellularLocation>
        <location evidence="1">Cell outer membrane</location>
    </subcellularLocation>
</comment>
<dbReference type="PANTHER" id="PTHR30329:SF21">
    <property type="entry name" value="LIPOPROTEIN YIAD-RELATED"/>
    <property type="match status" value="1"/>
</dbReference>
<dbReference type="SUPFAM" id="SSF103088">
    <property type="entry name" value="OmpA-like"/>
    <property type="match status" value="1"/>
</dbReference>